<organism evidence="1 2">
    <name type="scientific">Tahibacter amnicola</name>
    <dbReference type="NCBI Taxonomy" id="2976241"/>
    <lineage>
        <taxon>Bacteria</taxon>
        <taxon>Pseudomonadati</taxon>
        <taxon>Pseudomonadota</taxon>
        <taxon>Gammaproteobacteria</taxon>
        <taxon>Lysobacterales</taxon>
        <taxon>Rhodanobacteraceae</taxon>
        <taxon>Tahibacter</taxon>
    </lineage>
</organism>
<reference evidence="1" key="1">
    <citation type="submission" date="2022-09" db="EMBL/GenBank/DDBJ databases">
        <title>Tahibacter sp. nov., isolated from a fresh water.</title>
        <authorList>
            <person name="Baek J.H."/>
            <person name="Lee J.K."/>
            <person name="Kim J.M."/>
            <person name="Jeon C.O."/>
        </authorList>
    </citation>
    <scope>NUCLEOTIDE SEQUENCE</scope>
    <source>
        <strain evidence="1">W38</strain>
    </source>
</reference>
<name>A0ABY6BJU0_9GAMM</name>
<proteinExistence type="predicted"/>
<evidence type="ECO:0000313" key="2">
    <source>
        <dbReference type="Proteomes" id="UP001064632"/>
    </source>
</evidence>
<dbReference type="RefSeq" id="WP_261697105.1">
    <property type="nucleotide sequence ID" value="NZ_CP104694.1"/>
</dbReference>
<dbReference type="EMBL" id="CP104694">
    <property type="protein sequence ID" value="UXI70154.1"/>
    <property type="molecule type" value="Genomic_DNA"/>
</dbReference>
<accession>A0ABY6BJU0</accession>
<sequence>MGVYLEQFPGALEPRRTPFDEPGEPVVPCAFIYLTNRYEGRWSYLMPVGFEKVHDPIDHVAMGYTQLWIMQKMQGIHPGGGSSRSRASKPIPAFDEGIERSDYVDLFHILREPGAGAMQHNDHLGGRRRYRDAVETARQHAQREHCRVVVAKLLHDWTWH</sequence>
<protein>
    <submittedName>
        <fullName evidence="1">Uncharacterized protein</fullName>
    </submittedName>
</protein>
<evidence type="ECO:0000313" key="1">
    <source>
        <dbReference type="EMBL" id="UXI70154.1"/>
    </source>
</evidence>
<dbReference type="Proteomes" id="UP001064632">
    <property type="component" value="Chromosome"/>
</dbReference>
<keyword evidence="2" id="KW-1185">Reference proteome</keyword>
<gene>
    <name evidence="1" type="ORF">N4264_11140</name>
</gene>